<dbReference type="RefSeq" id="XP_030984950.1">
    <property type="nucleotide sequence ID" value="XM_031125008.1"/>
</dbReference>
<dbReference type="AlphaFoldDB" id="A0A6P8BCR6"/>
<evidence type="ECO:0000313" key="1">
    <source>
        <dbReference type="Proteomes" id="UP000515153"/>
    </source>
</evidence>
<protein>
    <submittedName>
        <fullName evidence="2">Uncharacterized protein</fullName>
    </submittedName>
</protein>
<gene>
    <name evidence="2" type="ORF">PgNI_04967</name>
</gene>
<reference evidence="2" key="3">
    <citation type="submission" date="2025-08" db="UniProtKB">
        <authorList>
            <consortium name="RefSeq"/>
        </authorList>
    </citation>
    <scope>IDENTIFICATION</scope>
    <source>
        <strain evidence="2">NI907</strain>
    </source>
</reference>
<dbReference type="GeneID" id="41959917"/>
<sequence>MSGEPNVNTGGGNHDTTEAVPHRHYEATQSFISEVQTGQTRRRKQSRGFFSSAKAKLGLGNHGDDNQVRIADATDDLRRNVLIICDWKWAKARRYGRSHIGEQLQAVRFMEVLLKNAKLLCRGFEGRDGLTQAQVDEYWKRAGRLICQELGDFEGARNIQDMN</sequence>
<organism evidence="1 2">
    <name type="scientific">Pyricularia grisea</name>
    <name type="common">Crabgrass-specific blast fungus</name>
    <name type="synonym">Magnaporthe grisea</name>
    <dbReference type="NCBI Taxonomy" id="148305"/>
    <lineage>
        <taxon>Eukaryota</taxon>
        <taxon>Fungi</taxon>
        <taxon>Dikarya</taxon>
        <taxon>Ascomycota</taxon>
        <taxon>Pezizomycotina</taxon>
        <taxon>Sordariomycetes</taxon>
        <taxon>Sordariomycetidae</taxon>
        <taxon>Magnaporthales</taxon>
        <taxon>Pyriculariaceae</taxon>
        <taxon>Pyricularia</taxon>
    </lineage>
</organism>
<name>A0A6P8BCR6_PYRGI</name>
<proteinExistence type="predicted"/>
<dbReference type="Proteomes" id="UP000515153">
    <property type="component" value="Unplaced"/>
</dbReference>
<keyword evidence="1" id="KW-1185">Reference proteome</keyword>
<evidence type="ECO:0000313" key="2">
    <source>
        <dbReference type="RefSeq" id="XP_030984950.1"/>
    </source>
</evidence>
<dbReference type="KEGG" id="pgri:PgNI_04967"/>
<reference evidence="2" key="1">
    <citation type="journal article" date="2019" name="Mol. Biol. Evol.">
        <title>Blast fungal genomes show frequent chromosomal changes, gene gains and losses, and effector gene turnover.</title>
        <authorList>
            <person name="Gomez Luciano L.B."/>
            <person name="Jason Tsai I."/>
            <person name="Chuma I."/>
            <person name="Tosa Y."/>
            <person name="Chen Y.H."/>
            <person name="Li J.Y."/>
            <person name="Li M.Y."/>
            <person name="Jade Lu M.Y."/>
            <person name="Nakayashiki H."/>
            <person name="Li W.H."/>
        </authorList>
    </citation>
    <scope>NUCLEOTIDE SEQUENCE</scope>
    <source>
        <strain evidence="2">NI907</strain>
    </source>
</reference>
<accession>A0A6P8BCR6</accession>
<reference evidence="2" key="2">
    <citation type="submission" date="2019-10" db="EMBL/GenBank/DDBJ databases">
        <authorList>
            <consortium name="NCBI Genome Project"/>
        </authorList>
    </citation>
    <scope>NUCLEOTIDE SEQUENCE</scope>
    <source>
        <strain evidence="2">NI907</strain>
    </source>
</reference>